<accession>A0AAP0G358</accession>
<evidence type="ECO:0000256" key="1">
    <source>
        <dbReference type="SAM" id="MobiDB-lite"/>
    </source>
</evidence>
<reference evidence="2 3" key="1">
    <citation type="journal article" date="2022" name="Nat. Plants">
        <title>Genomes of leafy and leafless Platanthera orchids illuminate the evolution of mycoheterotrophy.</title>
        <authorList>
            <person name="Li M.H."/>
            <person name="Liu K.W."/>
            <person name="Li Z."/>
            <person name="Lu H.C."/>
            <person name="Ye Q.L."/>
            <person name="Zhang D."/>
            <person name="Wang J.Y."/>
            <person name="Li Y.F."/>
            <person name="Zhong Z.M."/>
            <person name="Liu X."/>
            <person name="Yu X."/>
            <person name="Liu D.K."/>
            <person name="Tu X.D."/>
            <person name="Liu B."/>
            <person name="Hao Y."/>
            <person name="Liao X.Y."/>
            <person name="Jiang Y.T."/>
            <person name="Sun W.H."/>
            <person name="Chen J."/>
            <person name="Chen Y.Q."/>
            <person name="Ai Y."/>
            <person name="Zhai J.W."/>
            <person name="Wu S.S."/>
            <person name="Zhou Z."/>
            <person name="Hsiao Y.Y."/>
            <person name="Wu W.L."/>
            <person name="Chen Y.Y."/>
            <person name="Lin Y.F."/>
            <person name="Hsu J.L."/>
            <person name="Li C.Y."/>
            <person name="Wang Z.W."/>
            <person name="Zhao X."/>
            <person name="Zhong W.Y."/>
            <person name="Ma X.K."/>
            <person name="Ma L."/>
            <person name="Huang J."/>
            <person name="Chen G.Z."/>
            <person name="Huang M.Z."/>
            <person name="Huang L."/>
            <person name="Peng D.H."/>
            <person name="Luo Y.B."/>
            <person name="Zou S.Q."/>
            <person name="Chen S.P."/>
            <person name="Lan S."/>
            <person name="Tsai W.C."/>
            <person name="Van de Peer Y."/>
            <person name="Liu Z.J."/>
        </authorList>
    </citation>
    <scope>NUCLEOTIDE SEQUENCE [LARGE SCALE GENOMIC DNA]</scope>
    <source>
        <strain evidence="2">Lor287</strain>
    </source>
</reference>
<dbReference type="Proteomes" id="UP001418222">
    <property type="component" value="Unassembled WGS sequence"/>
</dbReference>
<comment type="caution">
    <text evidence="2">The sequence shown here is derived from an EMBL/GenBank/DDBJ whole genome shotgun (WGS) entry which is preliminary data.</text>
</comment>
<proteinExistence type="predicted"/>
<evidence type="ECO:0000313" key="2">
    <source>
        <dbReference type="EMBL" id="KAK8935207.1"/>
    </source>
</evidence>
<keyword evidence="3" id="KW-1185">Reference proteome</keyword>
<sequence>MTAESLSEFHQAEETGHLENVEDAEVEPKNYTPRHKRFEDRRRPPSCFVCKGPHHMKDCLKLGTLTTMMKKEESTSGDEEEPQEMARLSIIQCLNAMSTRVSYIRRSHLQCFFCNIPQKVNSCLTLKTIRIVVDQVGTMGTTISWEVQTKPTLGEG</sequence>
<evidence type="ECO:0000313" key="3">
    <source>
        <dbReference type="Proteomes" id="UP001418222"/>
    </source>
</evidence>
<name>A0AAP0G358_9ASPA</name>
<feature type="region of interest" description="Disordered" evidence="1">
    <location>
        <begin position="1"/>
        <end position="39"/>
    </location>
</feature>
<protein>
    <submittedName>
        <fullName evidence="2">Uncharacterized protein</fullName>
    </submittedName>
</protein>
<organism evidence="2 3">
    <name type="scientific">Platanthera zijinensis</name>
    <dbReference type="NCBI Taxonomy" id="2320716"/>
    <lineage>
        <taxon>Eukaryota</taxon>
        <taxon>Viridiplantae</taxon>
        <taxon>Streptophyta</taxon>
        <taxon>Embryophyta</taxon>
        <taxon>Tracheophyta</taxon>
        <taxon>Spermatophyta</taxon>
        <taxon>Magnoliopsida</taxon>
        <taxon>Liliopsida</taxon>
        <taxon>Asparagales</taxon>
        <taxon>Orchidaceae</taxon>
        <taxon>Orchidoideae</taxon>
        <taxon>Orchideae</taxon>
        <taxon>Orchidinae</taxon>
        <taxon>Platanthera</taxon>
    </lineage>
</organism>
<feature type="compositionally biased region" description="Basic and acidic residues" evidence="1">
    <location>
        <begin position="10"/>
        <end position="20"/>
    </location>
</feature>
<dbReference type="AlphaFoldDB" id="A0AAP0G358"/>
<dbReference type="EMBL" id="JBBWWQ010000011">
    <property type="protein sequence ID" value="KAK8935207.1"/>
    <property type="molecule type" value="Genomic_DNA"/>
</dbReference>
<gene>
    <name evidence="2" type="ORF">KSP39_PZI012963</name>
</gene>